<keyword evidence="3" id="KW-0436">Ligase</keyword>
<dbReference type="AlphaFoldDB" id="A0A7H9AVK1"/>
<dbReference type="HAMAP" id="MF_00041">
    <property type="entry name" value="Cys_tRNA_synth"/>
    <property type="match status" value="1"/>
</dbReference>
<dbReference type="GO" id="GO:0006423">
    <property type="term" value="P:cysteinyl-tRNA aminoacylation"/>
    <property type="evidence" value="ECO:0007669"/>
    <property type="project" value="InterPro"/>
</dbReference>
<evidence type="ECO:0000256" key="2">
    <source>
        <dbReference type="ARBA" id="ARBA00012832"/>
    </source>
</evidence>
<dbReference type="SUPFAM" id="SSF47323">
    <property type="entry name" value="Anticodon-binding domain of a subclass of class I aminoacyl-tRNA synthetases"/>
    <property type="match status" value="1"/>
</dbReference>
<keyword evidence="14" id="KW-1185">Reference proteome</keyword>
<dbReference type="RefSeq" id="XP_037141921.1">
    <property type="nucleotide sequence ID" value="XM_037286026.1"/>
</dbReference>
<evidence type="ECO:0000256" key="8">
    <source>
        <dbReference type="ARBA" id="ARBA00022917"/>
    </source>
</evidence>
<evidence type="ECO:0000313" key="13">
    <source>
        <dbReference type="EMBL" id="QLG70193.1"/>
    </source>
</evidence>
<dbReference type="PANTHER" id="PTHR10890">
    <property type="entry name" value="CYSTEINYL-TRNA SYNTHETASE"/>
    <property type="match status" value="1"/>
</dbReference>
<feature type="coiled-coil region" evidence="11">
    <location>
        <begin position="666"/>
        <end position="693"/>
    </location>
</feature>
<dbReference type="Gene3D" id="1.20.120.1910">
    <property type="entry name" value="Cysteine-tRNA ligase, C-terminal anti-codon recognition domain"/>
    <property type="match status" value="1"/>
</dbReference>
<gene>
    <name evidence="13" type="ORF">HG535_0A01320</name>
</gene>
<keyword evidence="5" id="KW-0547">Nucleotide-binding</keyword>
<keyword evidence="11" id="KW-0175">Coiled coil</keyword>
<dbReference type="InterPro" id="IPR009080">
    <property type="entry name" value="tRNAsynth_Ia_anticodon-bd"/>
</dbReference>
<keyword evidence="8" id="KW-0648">Protein biosynthesis</keyword>
<evidence type="ECO:0000256" key="5">
    <source>
        <dbReference type="ARBA" id="ARBA00022741"/>
    </source>
</evidence>
<evidence type="ECO:0000256" key="10">
    <source>
        <dbReference type="ARBA" id="ARBA00031499"/>
    </source>
</evidence>
<reference evidence="13 14" key="1">
    <citation type="submission" date="2020-07" db="EMBL/GenBank/DDBJ databases">
        <title>The yeast mating-type switching endonuclease HO is a domesticated member of an unorthodox homing genetic element family.</title>
        <authorList>
            <person name="Coughlan A.Y."/>
            <person name="Lombardi L."/>
            <person name="Braun-Galleani S."/>
            <person name="Martos A.R."/>
            <person name="Galeote V."/>
            <person name="Bigey F."/>
            <person name="Dequin S."/>
            <person name="Byrne K.P."/>
            <person name="Wolfe K.H."/>
        </authorList>
    </citation>
    <scope>NUCLEOTIDE SEQUENCE [LARGE SCALE GENOMIC DNA]</scope>
    <source>
        <strain evidence="13 14">NRRL Y-6702</strain>
    </source>
</reference>
<dbReference type="InterPro" id="IPR032678">
    <property type="entry name" value="tRNA-synt_1_cat_dom"/>
</dbReference>
<dbReference type="GO" id="GO:0005737">
    <property type="term" value="C:cytoplasm"/>
    <property type="evidence" value="ECO:0007669"/>
    <property type="project" value="TreeGrafter"/>
</dbReference>
<dbReference type="InterPro" id="IPR024909">
    <property type="entry name" value="Cys-tRNA/MSH_ligase"/>
</dbReference>
<dbReference type="SUPFAM" id="SSF52374">
    <property type="entry name" value="Nucleotidylyl transferase"/>
    <property type="match status" value="1"/>
</dbReference>
<comment type="cofactor">
    <cofactor evidence="1">
        <name>Zn(2+)</name>
        <dbReference type="ChEBI" id="CHEBI:29105"/>
    </cofactor>
</comment>
<keyword evidence="9" id="KW-0030">Aminoacyl-tRNA synthetase</keyword>
<proteinExistence type="inferred from homology"/>
<dbReference type="KEGG" id="zmk:HG535_0A01320"/>
<dbReference type="PANTHER" id="PTHR10890:SF3">
    <property type="entry name" value="CYSTEINE--TRNA LIGASE, CYTOPLASMIC"/>
    <property type="match status" value="1"/>
</dbReference>
<dbReference type="OrthoDB" id="438179at2759"/>
<evidence type="ECO:0000256" key="9">
    <source>
        <dbReference type="ARBA" id="ARBA00023146"/>
    </source>
</evidence>
<evidence type="ECO:0000256" key="7">
    <source>
        <dbReference type="ARBA" id="ARBA00022840"/>
    </source>
</evidence>
<name>A0A7H9AVK1_ZYGMR</name>
<dbReference type="GO" id="GO:0004817">
    <property type="term" value="F:cysteine-tRNA ligase activity"/>
    <property type="evidence" value="ECO:0007669"/>
    <property type="project" value="UniProtKB-EC"/>
</dbReference>
<dbReference type="GeneID" id="59233829"/>
<dbReference type="PRINTS" id="PR00983">
    <property type="entry name" value="TRNASYNTHCYS"/>
</dbReference>
<evidence type="ECO:0000313" key="14">
    <source>
        <dbReference type="Proteomes" id="UP000509704"/>
    </source>
</evidence>
<feature type="domain" description="tRNA synthetases class I catalytic" evidence="12">
    <location>
        <begin position="52"/>
        <end position="465"/>
    </location>
</feature>
<dbReference type="InterPro" id="IPR014729">
    <property type="entry name" value="Rossmann-like_a/b/a_fold"/>
</dbReference>
<dbReference type="Pfam" id="PF01406">
    <property type="entry name" value="tRNA-synt_1e"/>
    <property type="match status" value="1"/>
</dbReference>
<dbReference type="NCBIfam" id="TIGR00435">
    <property type="entry name" value="cysS"/>
    <property type="match status" value="1"/>
</dbReference>
<keyword evidence="4" id="KW-0479">Metal-binding</keyword>
<evidence type="ECO:0000256" key="11">
    <source>
        <dbReference type="SAM" id="Coils"/>
    </source>
</evidence>
<dbReference type="EC" id="6.1.1.16" evidence="2"/>
<sequence length="756" mass="86855">MKLLKRYISSVMSSNKIVQPKWYSPERNDNKPVLKLYNSLTRQKDVFLPKSGTKAVSWYSCGPTVYDASHMGHARNYVSIDINRRIMSDYFGYNVKFVQNVTDIDDKIIIGARQNYLFETYVDKTRKEDSLSDVETALEEYLMKNLRSTNGEVRTCEQFNNWIKSVDFEDEKLNSPKFPMYVTAIKKTIDGLKDVEGEKYYQNVRDVLMPYLDKKKGSSINDPEIFRKLPAYWEGRFDDDMRRLNVLPPSLTTRVSEYVPEIVEFVAKIIANGYAYATEDGSVYFDTLKFDKSDRHYYAKNQPWNKGHLDLISEGEGSLSVSLGGKRSASDFALWKASKPGEPRWESPWGLGRPGWHIECSVMASDILGESMDIHSGGIDLAFPHHDNELAQSEACFDCKQWVNYFLHTGHLHIEGQKMSKSLKNFITIEEALNKSSPRQLRLAFASAQWNNQLDFKESLLSEVKNLESSFTNFFNNVRALKRDAQQQYHASKKIGELERQLIMNLEECEEKVEIAFCDNLSTPQAIKALSELVSVTNSYIFKAGVDIRIEVLVDVTKFVSKILGVIGIPMRSDGLGWENEDSSDVANKEDVIAPFVKCLSGFRDEVRKLAISKADFKKYLELTDNVRDNELLKLNVSLDDRNGQSALVKFITDEEKTKLIEVQKEEVANRKKKESEYLARKLEQEAKEKERIEKVSISPLLMFKDSSLYSEWDIEGIPTKDVDGNQITKSMTKRLKKLWIQQEKLYSSLNKNNSK</sequence>
<organism evidence="13 14">
    <name type="scientific">Zygotorulaspora mrakii</name>
    <name type="common">Zygosaccharomyces mrakii</name>
    <dbReference type="NCBI Taxonomy" id="42260"/>
    <lineage>
        <taxon>Eukaryota</taxon>
        <taxon>Fungi</taxon>
        <taxon>Dikarya</taxon>
        <taxon>Ascomycota</taxon>
        <taxon>Saccharomycotina</taxon>
        <taxon>Saccharomycetes</taxon>
        <taxon>Saccharomycetales</taxon>
        <taxon>Saccharomycetaceae</taxon>
        <taxon>Zygotorulaspora</taxon>
    </lineage>
</organism>
<evidence type="ECO:0000256" key="6">
    <source>
        <dbReference type="ARBA" id="ARBA00022833"/>
    </source>
</evidence>
<evidence type="ECO:0000256" key="1">
    <source>
        <dbReference type="ARBA" id="ARBA00001947"/>
    </source>
</evidence>
<keyword evidence="7" id="KW-0067">ATP-binding</keyword>
<evidence type="ECO:0000256" key="3">
    <source>
        <dbReference type="ARBA" id="ARBA00022598"/>
    </source>
</evidence>
<dbReference type="Proteomes" id="UP000509704">
    <property type="component" value="Chromosome 1"/>
</dbReference>
<dbReference type="CDD" id="cd00672">
    <property type="entry name" value="CysRS_core"/>
    <property type="match status" value="1"/>
</dbReference>
<keyword evidence="6" id="KW-0862">Zinc</keyword>
<dbReference type="EMBL" id="CP058604">
    <property type="protein sequence ID" value="QLG70193.1"/>
    <property type="molecule type" value="Genomic_DNA"/>
</dbReference>
<evidence type="ECO:0000256" key="4">
    <source>
        <dbReference type="ARBA" id="ARBA00022723"/>
    </source>
</evidence>
<dbReference type="Gene3D" id="3.40.50.620">
    <property type="entry name" value="HUPs"/>
    <property type="match status" value="1"/>
</dbReference>
<evidence type="ECO:0000259" key="12">
    <source>
        <dbReference type="Pfam" id="PF01406"/>
    </source>
</evidence>
<protein>
    <recommendedName>
        <fullName evidence="2">cysteine--tRNA ligase</fullName>
        <ecNumber evidence="2">6.1.1.16</ecNumber>
    </recommendedName>
    <alternativeName>
        <fullName evidence="10">Cysteinyl-tRNA synthetase</fullName>
    </alternativeName>
</protein>
<dbReference type="InterPro" id="IPR015803">
    <property type="entry name" value="Cys-tRNA-ligase"/>
</dbReference>
<accession>A0A7H9AVK1</accession>
<dbReference type="GO" id="GO:0005524">
    <property type="term" value="F:ATP binding"/>
    <property type="evidence" value="ECO:0007669"/>
    <property type="project" value="UniProtKB-KW"/>
</dbReference>
<dbReference type="GO" id="GO:0046872">
    <property type="term" value="F:metal ion binding"/>
    <property type="evidence" value="ECO:0007669"/>
    <property type="project" value="UniProtKB-KW"/>
</dbReference>